<reference evidence="1 2" key="1">
    <citation type="submission" date="2019-02" db="EMBL/GenBank/DDBJ databases">
        <title>Arundinibacter roseus gen. nov., sp. nov., a new member of the family Cytophagaceae.</title>
        <authorList>
            <person name="Szuroczki S."/>
            <person name="Khayer B."/>
            <person name="Sproer C."/>
            <person name="Toumi M."/>
            <person name="Szabo A."/>
            <person name="Felfoldi T."/>
            <person name="Schumann P."/>
            <person name="Toth E."/>
        </authorList>
    </citation>
    <scope>NUCLEOTIDE SEQUENCE [LARGE SCALE GENOMIC DNA]</scope>
    <source>
        <strain evidence="1 2">DMA-k-7a</strain>
    </source>
</reference>
<evidence type="ECO:0000313" key="1">
    <source>
        <dbReference type="EMBL" id="TDB65141.1"/>
    </source>
</evidence>
<proteinExistence type="predicted"/>
<name>A0A4R4KF05_9BACT</name>
<dbReference type="OrthoDB" id="1522549at2"/>
<sequence length="776" mass="88978">MKWHYIRYVNSGSNVFTKASYFLTYYPSKASFVLTRLLFPFIRSCMVVSILGMSLGCSQYSNRPGSIAFHNLTARFNAYYIAQSEISSAEAAMKKKYRDLYTQRLPILMPLDSTMGSQVRPQLENGIKKASIVAERHQNSKWLDDSYTLLGKARLYLGQYDDGVEALRYVFTNGRDEDDKNIALVWLMRAYTQKKDYSNALNVAEYLRQQPLNKVATREFYLAKAYIHQEQGEYLTAVAILEQVFPLLKKNQQAARLHYIAGQLYDRLGQFALANDHYKAVGKNKPTYDLSFYATMSSLQNQVLLDPKVDLTRVGFDKMLRDRKNNDLRDRIYYTMGLLAERRERYPEAIGFLQKSIQTAGANTVQVPYTYLELARIQYDRLENYELAKAYYDSALVSLPPQSEEFLSANDRKKALDEFVTQINIVRTEDSLQQLAQMNPAALDRKLDAIIEAEEDEKQQLLLAAKEALANANRPSAADIGVPNLSGNGRRWELYDPSLISQAKMEFVRIWGNRPLEDNWRRVVKDNSSFASVAQTTAGTPDSLSGVSFATGVLEPMKKDSEEWRSRREELRKSVPLSGAAFASSQKREEDALYRLGKIYRFDLKEPEKAVTTFTHLLKEFPKTDYREEAYYLIYLSLDDSNKNKPLWKEKLMTEFPNATYARLLNQGTFGETNVPTAGKPTNAGKSYEGLYALYDSGNYTEALAQIENVLPYFRDHALIDKFALLRIFLIGKVRGRDAYLQAINEFIRLYPESQFLPRVQEMLEVTGQASLPRKF</sequence>
<organism evidence="1 2">
    <name type="scientific">Arundinibacter roseus</name>
    <dbReference type="NCBI Taxonomy" id="2070510"/>
    <lineage>
        <taxon>Bacteria</taxon>
        <taxon>Pseudomonadati</taxon>
        <taxon>Bacteroidota</taxon>
        <taxon>Cytophagia</taxon>
        <taxon>Cytophagales</taxon>
        <taxon>Spirosomataceae</taxon>
        <taxon>Arundinibacter</taxon>
    </lineage>
</organism>
<protein>
    <submittedName>
        <fullName evidence="1">Tetratricopeptide repeat protein</fullName>
    </submittedName>
</protein>
<dbReference type="AlphaFoldDB" id="A0A4R4KF05"/>
<gene>
    <name evidence="1" type="ORF">EZE20_10540</name>
</gene>
<evidence type="ECO:0000313" key="2">
    <source>
        <dbReference type="Proteomes" id="UP000295706"/>
    </source>
</evidence>
<dbReference type="Pfam" id="PF13174">
    <property type="entry name" value="TPR_6"/>
    <property type="match status" value="1"/>
</dbReference>
<accession>A0A4R4KF05</accession>
<dbReference type="SUPFAM" id="SSF48452">
    <property type="entry name" value="TPR-like"/>
    <property type="match status" value="2"/>
</dbReference>
<dbReference type="EMBL" id="SMJU01000006">
    <property type="protein sequence ID" value="TDB65141.1"/>
    <property type="molecule type" value="Genomic_DNA"/>
</dbReference>
<dbReference type="InterPro" id="IPR011990">
    <property type="entry name" value="TPR-like_helical_dom_sf"/>
</dbReference>
<dbReference type="Proteomes" id="UP000295706">
    <property type="component" value="Unassembled WGS sequence"/>
</dbReference>
<keyword evidence="2" id="KW-1185">Reference proteome</keyword>
<dbReference type="Gene3D" id="1.25.40.10">
    <property type="entry name" value="Tetratricopeptide repeat domain"/>
    <property type="match status" value="5"/>
</dbReference>
<dbReference type="Pfam" id="PF13432">
    <property type="entry name" value="TPR_16"/>
    <property type="match status" value="1"/>
</dbReference>
<dbReference type="SMART" id="SM00028">
    <property type="entry name" value="TPR"/>
    <property type="match status" value="6"/>
</dbReference>
<dbReference type="InterPro" id="IPR019734">
    <property type="entry name" value="TPR_rpt"/>
</dbReference>
<comment type="caution">
    <text evidence="1">The sequence shown here is derived from an EMBL/GenBank/DDBJ whole genome shotgun (WGS) entry which is preliminary data.</text>
</comment>